<proteinExistence type="predicted"/>
<name>A0A382L3S7_9ZZZZ</name>
<organism evidence="2">
    <name type="scientific">marine metagenome</name>
    <dbReference type="NCBI Taxonomy" id="408172"/>
    <lineage>
        <taxon>unclassified sequences</taxon>
        <taxon>metagenomes</taxon>
        <taxon>ecological metagenomes</taxon>
    </lineage>
</organism>
<dbReference type="Gene3D" id="1.10.10.10">
    <property type="entry name" value="Winged helix-like DNA-binding domain superfamily/Winged helix DNA-binding domain"/>
    <property type="match status" value="1"/>
</dbReference>
<reference evidence="2" key="1">
    <citation type="submission" date="2018-05" db="EMBL/GenBank/DDBJ databases">
        <authorList>
            <person name="Lanie J.A."/>
            <person name="Ng W.-L."/>
            <person name="Kazmierczak K.M."/>
            <person name="Andrzejewski T.M."/>
            <person name="Davidsen T.M."/>
            <person name="Wayne K.J."/>
            <person name="Tettelin H."/>
            <person name="Glass J.I."/>
            <person name="Rusch D."/>
            <person name="Podicherti R."/>
            <person name="Tsui H.-C.T."/>
            <person name="Winkler M.E."/>
        </authorList>
    </citation>
    <scope>NUCLEOTIDE SEQUENCE</scope>
</reference>
<feature type="non-terminal residue" evidence="2">
    <location>
        <position position="1"/>
    </location>
</feature>
<dbReference type="SUPFAM" id="SSF46785">
    <property type="entry name" value="Winged helix' DNA-binding domain"/>
    <property type="match status" value="1"/>
</dbReference>
<dbReference type="InterPro" id="IPR036390">
    <property type="entry name" value="WH_DNA-bd_sf"/>
</dbReference>
<gene>
    <name evidence="2" type="ORF">METZ01_LOCUS284458</name>
</gene>
<evidence type="ECO:0000256" key="1">
    <source>
        <dbReference type="SAM" id="MobiDB-lite"/>
    </source>
</evidence>
<sequence>VLTESQLRILAHLASFSSDLEGAWDVPRALCLPGIAEAVGVVRSAVHSPLSELESAGFVTIRSAHVTGAGSRRRKVVHITLEGREAAPQRDPVSARRGRASGPVPDAAL</sequence>
<feature type="region of interest" description="Disordered" evidence="1">
    <location>
        <begin position="80"/>
        <end position="109"/>
    </location>
</feature>
<evidence type="ECO:0000313" key="2">
    <source>
        <dbReference type="EMBL" id="SVC31604.1"/>
    </source>
</evidence>
<dbReference type="EMBL" id="UINC01084713">
    <property type="protein sequence ID" value="SVC31604.1"/>
    <property type="molecule type" value="Genomic_DNA"/>
</dbReference>
<evidence type="ECO:0008006" key="3">
    <source>
        <dbReference type="Google" id="ProtNLM"/>
    </source>
</evidence>
<dbReference type="InterPro" id="IPR036388">
    <property type="entry name" value="WH-like_DNA-bd_sf"/>
</dbReference>
<accession>A0A382L3S7</accession>
<feature type="non-terminal residue" evidence="2">
    <location>
        <position position="109"/>
    </location>
</feature>
<dbReference type="AlphaFoldDB" id="A0A382L3S7"/>
<protein>
    <recommendedName>
        <fullName evidence="3">HTH marR-type domain-containing protein</fullName>
    </recommendedName>
</protein>